<keyword evidence="1" id="KW-0732">Signal</keyword>
<dbReference type="GeneID" id="73331045"/>
<keyword evidence="3" id="KW-1185">Reference proteome</keyword>
<name>A0AA37PD76_9PEZI</name>
<reference evidence="2 3" key="1">
    <citation type="submission" date="2022-03" db="EMBL/GenBank/DDBJ databases">
        <title>Genome data of Colletotrichum spp.</title>
        <authorList>
            <person name="Utami Y.D."/>
            <person name="Hiruma K."/>
        </authorList>
    </citation>
    <scope>NUCLEOTIDE SEQUENCE [LARGE SCALE GENOMIC DNA]</scope>
    <source>
        <strain evidence="2 3">MAFF 239500</strain>
    </source>
</reference>
<evidence type="ECO:0000313" key="3">
    <source>
        <dbReference type="Proteomes" id="UP001055115"/>
    </source>
</evidence>
<gene>
    <name evidence="2" type="ORF">ColSpa_10243</name>
</gene>
<dbReference type="Gene3D" id="2.120.10.30">
    <property type="entry name" value="TolB, C-terminal domain"/>
    <property type="match status" value="1"/>
</dbReference>
<sequence length="367" mass="39664">MLHLTLSSISLLSLLVTKALGACPPFNSTFFIDNSKLYPENLDFDTQHCKLYVGSNFNATVLVYDPYKNTQEILTFDGISHTDPFHISGIDFDEKTGSIFISANSGTPFVTFGQNLTGPNYLIRYDTKTKRVVYKADLAGFLTDIKDTLNLTVNGFQDMAEDHLGNSFVPVDFGVRAIAKVSPSGDVTPWYVSNDTASANSYYPALYEGLVFHPTGKLIVTDAGAGTFVTFDTNAAPPKPRTVKISGFTSDYKGVSCDGLLNPARYPGRDVLLCSEDGINAITVFTTKDSWKTAKYVGQVANNNTLAAGSIPAATVQISNSLYISPFFSNDTGIADTVGNRSNFPFIDITSSVDALVSVDNIKIADC</sequence>
<evidence type="ECO:0000256" key="1">
    <source>
        <dbReference type="SAM" id="SignalP"/>
    </source>
</evidence>
<dbReference type="Pfam" id="PF22701">
    <property type="entry name" value="Mala_s_1-like"/>
    <property type="match status" value="1"/>
</dbReference>
<feature type="chain" id="PRO_5041344454" evidence="1">
    <location>
        <begin position="22"/>
        <end position="367"/>
    </location>
</feature>
<dbReference type="RefSeq" id="XP_049132412.1">
    <property type="nucleotide sequence ID" value="XM_049276455.1"/>
</dbReference>
<protein>
    <submittedName>
        <fullName evidence="2">Core trichothecene cluster (CTC) protein 14</fullName>
    </submittedName>
</protein>
<dbReference type="CDD" id="cd12811">
    <property type="entry name" value="MALA"/>
    <property type="match status" value="1"/>
</dbReference>
<dbReference type="Proteomes" id="UP001055115">
    <property type="component" value="Unassembled WGS sequence"/>
</dbReference>
<proteinExistence type="predicted"/>
<dbReference type="AlphaFoldDB" id="A0AA37PD76"/>
<evidence type="ECO:0000313" key="2">
    <source>
        <dbReference type="EMBL" id="GKT50062.1"/>
    </source>
</evidence>
<dbReference type="EMBL" id="BQXU01000034">
    <property type="protein sequence ID" value="GKT50062.1"/>
    <property type="molecule type" value="Genomic_DNA"/>
</dbReference>
<dbReference type="InterPro" id="IPR011042">
    <property type="entry name" value="6-blade_b-propeller_TolB-like"/>
</dbReference>
<dbReference type="InterPro" id="IPR054550">
    <property type="entry name" value="Mala_s_1-like"/>
</dbReference>
<accession>A0AA37PD76</accession>
<feature type="signal peptide" evidence="1">
    <location>
        <begin position="1"/>
        <end position="21"/>
    </location>
</feature>
<organism evidence="2 3">
    <name type="scientific">Colletotrichum spaethianum</name>
    <dbReference type="NCBI Taxonomy" id="700344"/>
    <lineage>
        <taxon>Eukaryota</taxon>
        <taxon>Fungi</taxon>
        <taxon>Dikarya</taxon>
        <taxon>Ascomycota</taxon>
        <taxon>Pezizomycotina</taxon>
        <taxon>Sordariomycetes</taxon>
        <taxon>Hypocreomycetidae</taxon>
        <taxon>Glomerellales</taxon>
        <taxon>Glomerellaceae</taxon>
        <taxon>Colletotrichum</taxon>
        <taxon>Colletotrichum spaethianum species complex</taxon>
    </lineage>
</organism>
<dbReference type="SUPFAM" id="SSF63829">
    <property type="entry name" value="Calcium-dependent phosphotriesterase"/>
    <property type="match status" value="1"/>
</dbReference>
<comment type="caution">
    <text evidence="2">The sequence shown here is derived from an EMBL/GenBank/DDBJ whole genome shotgun (WGS) entry which is preliminary data.</text>
</comment>